<protein>
    <submittedName>
        <fullName evidence="1">Uncharacterized protein</fullName>
    </submittedName>
</protein>
<accession>A0ABP6R6P3</accession>
<organism evidence="1 2">
    <name type="scientific">Streptomyces labedae</name>
    <dbReference type="NCBI Taxonomy" id="285569"/>
    <lineage>
        <taxon>Bacteria</taxon>
        <taxon>Bacillati</taxon>
        <taxon>Actinomycetota</taxon>
        <taxon>Actinomycetes</taxon>
        <taxon>Kitasatosporales</taxon>
        <taxon>Streptomycetaceae</taxon>
        <taxon>Streptomyces</taxon>
    </lineage>
</organism>
<proteinExistence type="predicted"/>
<reference evidence="2" key="1">
    <citation type="journal article" date="2019" name="Int. J. Syst. Evol. Microbiol.">
        <title>The Global Catalogue of Microorganisms (GCM) 10K type strain sequencing project: providing services to taxonomists for standard genome sequencing and annotation.</title>
        <authorList>
            <consortium name="The Broad Institute Genomics Platform"/>
            <consortium name="The Broad Institute Genome Sequencing Center for Infectious Disease"/>
            <person name="Wu L."/>
            <person name="Ma J."/>
        </authorList>
    </citation>
    <scope>NUCLEOTIDE SEQUENCE [LARGE SCALE GENOMIC DNA]</scope>
    <source>
        <strain evidence="2">JCM 9381</strain>
    </source>
</reference>
<gene>
    <name evidence="1" type="ORF">GCM10010469_58940</name>
</gene>
<dbReference type="EMBL" id="BAAAUW010000040">
    <property type="protein sequence ID" value="GAA3276706.1"/>
    <property type="molecule type" value="Genomic_DNA"/>
</dbReference>
<keyword evidence="2" id="KW-1185">Reference proteome</keyword>
<evidence type="ECO:0000313" key="2">
    <source>
        <dbReference type="Proteomes" id="UP001500728"/>
    </source>
</evidence>
<sequence length="89" mass="9887">MVFRRAALLLDLGGLCGFEWAGSEEVLASRHQRPDEYRGVLALAVISPGAELDERGRKFADQRIPCVDAEYPLLERFAPAPVGNEWLTC</sequence>
<dbReference type="Proteomes" id="UP001500728">
    <property type="component" value="Unassembled WGS sequence"/>
</dbReference>
<comment type="caution">
    <text evidence="1">The sequence shown here is derived from an EMBL/GenBank/DDBJ whole genome shotgun (WGS) entry which is preliminary data.</text>
</comment>
<name>A0ABP6R6P3_9ACTN</name>
<evidence type="ECO:0000313" key="1">
    <source>
        <dbReference type="EMBL" id="GAA3276706.1"/>
    </source>
</evidence>